<dbReference type="SMART" id="SM00320">
    <property type="entry name" value="WD40"/>
    <property type="match status" value="3"/>
</dbReference>
<organism evidence="7">
    <name type="scientific">Picea sitchensis</name>
    <name type="common">Sitka spruce</name>
    <name type="synonym">Pinus sitchensis</name>
    <dbReference type="NCBI Taxonomy" id="3332"/>
    <lineage>
        <taxon>Eukaryota</taxon>
        <taxon>Viridiplantae</taxon>
        <taxon>Streptophyta</taxon>
        <taxon>Embryophyta</taxon>
        <taxon>Tracheophyta</taxon>
        <taxon>Spermatophyta</taxon>
        <taxon>Pinopsida</taxon>
        <taxon>Pinidae</taxon>
        <taxon>Conifers I</taxon>
        <taxon>Pinales</taxon>
        <taxon>Pinaceae</taxon>
        <taxon>Picea</taxon>
    </lineage>
</organism>
<evidence type="ECO:0000256" key="3">
    <source>
        <dbReference type="ARBA" id="ARBA00022737"/>
    </source>
</evidence>
<keyword evidence="5" id="KW-0238">DNA-binding</keyword>
<comment type="similarity">
    <text evidence="1">Belongs to the WD repeat DDB2/WDR76 family.</text>
</comment>
<sequence>MGFNRLQASPEHRLPAGHFYFLCFPWGYWIRSRAFRAVIHYKLSVFLGDLESDFLFICLGFGRVCLRGILLNFWRREDVVVDLRRWPSHVRDRAGKLAAIIGQDGSVWSQSDSFPTVLSCSCDGFIRCMDIEKEVFDMLYTNDRNIMLSAIYCAPHGYQSVYFAEAFGEMKMLDLRVGGVSNSYDLHEKRINTIDFHPHNPHLVSTSSADCTASIWDVRNMGKRQTKSIATVRHDSAVLSSYFSPSGNYLATASFDDNVGLLNGLDSWSTTLIYHYNPKRTAVSSFRQ</sequence>
<dbReference type="PROSITE" id="PS50082">
    <property type="entry name" value="WD_REPEATS_2"/>
    <property type="match status" value="1"/>
</dbReference>
<dbReference type="PANTHER" id="PTHR14773">
    <property type="entry name" value="WD REPEAT-CONTAINING PROTEIN 76"/>
    <property type="match status" value="1"/>
</dbReference>
<dbReference type="EMBL" id="BT123782">
    <property type="protein sequence ID" value="ADE77081.1"/>
    <property type="molecule type" value="mRNA"/>
</dbReference>
<accession>D5AC12</accession>
<evidence type="ECO:0000313" key="7">
    <source>
        <dbReference type="EMBL" id="ADE77081.1"/>
    </source>
</evidence>
<evidence type="ECO:0000256" key="5">
    <source>
        <dbReference type="ARBA" id="ARBA00023125"/>
    </source>
</evidence>
<proteinExistence type="evidence at transcript level"/>
<dbReference type="InterPro" id="IPR036322">
    <property type="entry name" value="WD40_repeat_dom_sf"/>
</dbReference>
<dbReference type="InterPro" id="IPR001680">
    <property type="entry name" value="WD40_rpt"/>
</dbReference>
<dbReference type="Pfam" id="PF00400">
    <property type="entry name" value="WD40"/>
    <property type="match status" value="2"/>
</dbReference>
<dbReference type="Gene3D" id="2.130.10.10">
    <property type="entry name" value="YVTN repeat-like/Quinoprotein amine dehydrogenase"/>
    <property type="match status" value="1"/>
</dbReference>
<evidence type="ECO:0000256" key="1">
    <source>
        <dbReference type="ARBA" id="ARBA00005434"/>
    </source>
</evidence>
<name>D5AC12_PICSI</name>
<dbReference type="GO" id="GO:0005634">
    <property type="term" value="C:nucleus"/>
    <property type="evidence" value="ECO:0007669"/>
    <property type="project" value="TreeGrafter"/>
</dbReference>
<keyword evidence="3" id="KW-0677">Repeat</keyword>
<dbReference type="SUPFAM" id="SSF50978">
    <property type="entry name" value="WD40 repeat-like"/>
    <property type="match status" value="1"/>
</dbReference>
<dbReference type="InterPro" id="IPR050853">
    <property type="entry name" value="WD_repeat_DNA-damage-binding"/>
</dbReference>
<dbReference type="PROSITE" id="PS50294">
    <property type="entry name" value="WD_REPEATS_REGION"/>
    <property type="match status" value="1"/>
</dbReference>
<dbReference type="AlphaFoldDB" id="D5AC12"/>
<dbReference type="GO" id="GO:2000001">
    <property type="term" value="P:regulation of DNA damage checkpoint"/>
    <property type="evidence" value="ECO:0007669"/>
    <property type="project" value="TreeGrafter"/>
</dbReference>
<dbReference type="GO" id="GO:0006974">
    <property type="term" value="P:DNA damage response"/>
    <property type="evidence" value="ECO:0007669"/>
    <property type="project" value="UniProtKB-KW"/>
</dbReference>
<evidence type="ECO:0000256" key="4">
    <source>
        <dbReference type="ARBA" id="ARBA00022763"/>
    </source>
</evidence>
<protein>
    <submittedName>
        <fullName evidence="7">Uncharacterized protein</fullName>
    </submittedName>
</protein>
<dbReference type="GO" id="GO:0003677">
    <property type="term" value="F:DNA binding"/>
    <property type="evidence" value="ECO:0007669"/>
    <property type="project" value="UniProtKB-KW"/>
</dbReference>
<dbReference type="PANTHER" id="PTHR14773:SF0">
    <property type="entry name" value="WD REPEAT-CONTAINING PROTEIN 76"/>
    <property type="match status" value="1"/>
</dbReference>
<dbReference type="OMA" id="AIYCAPH"/>
<dbReference type="PROSITE" id="PS00678">
    <property type="entry name" value="WD_REPEATS_1"/>
    <property type="match status" value="1"/>
</dbReference>
<dbReference type="InterPro" id="IPR015943">
    <property type="entry name" value="WD40/YVTN_repeat-like_dom_sf"/>
</dbReference>
<evidence type="ECO:0000256" key="2">
    <source>
        <dbReference type="ARBA" id="ARBA00022574"/>
    </source>
</evidence>
<reference evidence="7" key="1">
    <citation type="submission" date="2010-04" db="EMBL/GenBank/DDBJ databases">
        <authorList>
            <person name="Reid K.E."/>
            <person name="Liao N."/>
            <person name="Chan S."/>
            <person name="Docking R."/>
            <person name="Taylor G."/>
            <person name="Moore R."/>
            <person name="Mayo M."/>
            <person name="Munro S."/>
            <person name="King J."/>
            <person name="Yanchuk A."/>
            <person name="Holt R."/>
            <person name="Jones S."/>
            <person name="Marra M."/>
            <person name="Ritland C.E."/>
            <person name="Ritland K."/>
            <person name="Bohlmann J."/>
        </authorList>
    </citation>
    <scope>NUCLEOTIDE SEQUENCE</scope>
    <source>
        <tissue evidence="7">Bud</tissue>
    </source>
</reference>
<keyword evidence="4" id="KW-0227">DNA damage</keyword>
<feature type="repeat" description="WD" evidence="6">
    <location>
        <begin position="184"/>
        <end position="226"/>
    </location>
</feature>
<keyword evidence="2 6" id="KW-0853">WD repeat</keyword>
<evidence type="ECO:0000256" key="6">
    <source>
        <dbReference type="PROSITE-ProRule" id="PRU00221"/>
    </source>
</evidence>
<dbReference type="InterPro" id="IPR019775">
    <property type="entry name" value="WD40_repeat_CS"/>
</dbReference>